<gene>
    <name evidence="3" type="ORF">E1B28_012922</name>
</gene>
<dbReference type="SUPFAM" id="SSF50630">
    <property type="entry name" value="Acid proteases"/>
    <property type="match status" value="1"/>
</dbReference>
<dbReference type="InterPro" id="IPR025165">
    <property type="entry name" value="DUF4100"/>
</dbReference>
<dbReference type="AlphaFoldDB" id="A0A9P7RSI1"/>
<feature type="region of interest" description="Disordered" evidence="1">
    <location>
        <begin position="1"/>
        <end position="41"/>
    </location>
</feature>
<dbReference type="RefSeq" id="XP_043005447.1">
    <property type="nucleotide sequence ID" value="XM_043160824.1"/>
</dbReference>
<proteinExistence type="predicted"/>
<organism evidence="3 4">
    <name type="scientific">Marasmius oreades</name>
    <name type="common">fairy-ring Marasmius</name>
    <dbReference type="NCBI Taxonomy" id="181124"/>
    <lineage>
        <taxon>Eukaryota</taxon>
        <taxon>Fungi</taxon>
        <taxon>Dikarya</taxon>
        <taxon>Basidiomycota</taxon>
        <taxon>Agaricomycotina</taxon>
        <taxon>Agaricomycetes</taxon>
        <taxon>Agaricomycetidae</taxon>
        <taxon>Agaricales</taxon>
        <taxon>Marasmiineae</taxon>
        <taxon>Marasmiaceae</taxon>
        <taxon>Marasmius</taxon>
    </lineage>
</organism>
<comment type="caution">
    <text evidence="3">The sequence shown here is derived from an EMBL/GenBank/DDBJ whole genome shotgun (WGS) entry which is preliminary data.</text>
</comment>
<dbReference type="KEGG" id="more:E1B28_012922"/>
<name>A0A9P7RSI1_9AGAR</name>
<dbReference type="InterPro" id="IPR021109">
    <property type="entry name" value="Peptidase_aspartic_dom_sf"/>
</dbReference>
<feature type="compositionally biased region" description="Basic and acidic residues" evidence="1">
    <location>
        <begin position="552"/>
        <end position="567"/>
    </location>
</feature>
<feature type="compositionally biased region" description="Polar residues" evidence="1">
    <location>
        <begin position="839"/>
        <end position="854"/>
    </location>
</feature>
<evidence type="ECO:0000313" key="4">
    <source>
        <dbReference type="Proteomes" id="UP001049176"/>
    </source>
</evidence>
<feature type="domain" description="DUF4100" evidence="2">
    <location>
        <begin position="377"/>
        <end position="622"/>
    </location>
</feature>
<reference evidence="3" key="1">
    <citation type="journal article" date="2021" name="Genome Biol. Evol.">
        <title>The assembled and annotated genome of the fairy-ring fungus Marasmius oreades.</title>
        <authorList>
            <person name="Hiltunen M."/>
            <person name="Ament-Velasquez S.L."/>
            <person name="Johannesson H."/>
        </authorList>
    </citation>
    <scope>NUCLEOTIDE SEQUENCE</scope>
    <source>
        <strain evidence="3">03SP1</strain>
    </source>
</reference>
<accession>A0A9P7RSI1</accession>
<evidence type="ECO:0000259" key="2">
    <source>
        <dbReference type="Pfam" id="PF13352"/>
    </source>
</evidence>
<dbReference type="Pfam" id="PF13650">
    <property type="entry name" value="Asp_protease_2"/>
    <property type="match status" value="1"/>
</dbReference>
<dbReference type="Proteomes" id="UP001049176">
    <property type="component" value="Chromosome 8"/>
</dbReference>
<dbReference type="CDD" id="cd00303">
    <property type="entry name" value="retropepsin_like"/>
    <property type="match status" value="1"/>
</dbReference>
<dbReference type="Gene3D" id="2.40.70.10">
    <property type="entry name" value="Acid Proteases"/>
    <property type="match status" value="1"/>
</dbReference>
<feature type="compositionally biased region" description="Polar residues" evidence="1">
    <location>
        <begin position="1"/>
        <end position="17"/>
    </location>
</feature>
<feature type="compositionally biased region" description="Basic and acidic residues" evidence="1">
    <location>
        <begin position="467"/>
        <end position="494"/>
    </location>
</feature>
<feature type="region of interest" description="Disordered" evidence="1">
    <location>
        <begin position="839"/>
        <end position="866"/>
    </location>
</feature>
<feature type="compositionally biased region" description="Low complexity" evidence="1">
    <location>
        <begin position="500"/>
        <end position="514"/>
    </location>
</feature>
<dbReference type="OrthoDB" id="5535068at2759"/>
<feature type="compositionally biased region" description="Basic and acidic residues" evidence="1">
    <location>
        <begin position="260"/>
        <end position="275"/>
    </location>
</feature>
<evidence type="ECO:0000256" key="1">
    <source>
        <dbReference type="SAM" id="MobiDB-lite"/>
    </source>
</evidence>
<feature type="region of interest" description="Disordered" evidence="1">
    <location>
        <begin position="260"/>
        <end position="285"/>
    </location>
</feature>
<feature type="region of interest" description="Disordered" evidence="1">
    <location>
        <begin position="408"/>
        <end position="441"/>
    </location>
</feature>
<sequence>MSSQEPQPSGSQNPTSQSRRDANPNVESEESDTNPMSRQTSLGSQIQLLTTMPSPGAANAPYFTGSRATVFLEALKRICDGAGLNEDESVNQIYFYSSISVQDTIRYNASFNIDKKKKTWEAAKKSFLRLYGSSDLAPAVTITDLQNFTMKQNSKTPFLTRSAIEHYYQAFERLSGVLICNRTITEADARYYFVSGLPQPQREWLENQLENERKSRETAPSIDEVLDLLYTRFDPKHLFYDPWKAIRFPDPDRVQFDDEGERKERFKADNKKVDARPTGQGVPSTSIDDLAAQLEALKINQAQVMSLLSSVQNSPIPQSTSSGSQPRPTTGLYESKRCFVCGKEGPQLTHKLHPAHCPETKSLVDEGLVRWDENLMKYTLINGKDLPKVARTQQGGVAAFIREHPAIARSESANEKQRQVRFERDAPPHQTPSRTSNLDLYIDGHPAFTNEVFDSSNAEYNTYPVDRTGRDSSTRYDPLARRDPHSNKGKDQARPNRPLQGPGVPGPSTSQPQPSSAPPPKPKEKNIEILPPTNPINRRDGWKESVPSKSKTQKDVKMNEPKSDKPSYHFTSDVQQKADSKAIYEHIMSQMVSLPILQVIGSSPSLQKLFSEATKSRREYLNTKSAEFLPYDNFDDSYSLEDTEYTGNIVHLHLTERDLRNDRYKVDDLVIGAEDASMVRAFLARASTAILKEPSKKFFAMVTGTLDVQINGVTFSAMIDTGSELNVASVDVPDRASLAVDFEGMNWSLKGIHGRPEQLHGVVIDAPMKLGRHEFPHHIFVSHQKMDKQDIILGQPFLTTYSARIQYHQTGLVNLLLWKDPEDGKRATLTINLTQANDPRNKTTIGCPRHSQSARVEEYDSDEQNF</sequence>
<feature type="region of interest" description="Disordered" evidence="1">
    <location>
        <begin position="459"/>
        <end position="573"/>
    </location>
</feature>
<dbReference type="Pfam" id="PF13352">
    <property type="entry name" value="DUF4100"/>
    <property type="match status" value="1"/>
</dbReference>
<evidence type="ECO:0000313" key="3">
    <source>
        <dbReference type="EMBL" id="KAG7088976.1"/>
    </source>
</evidence>
<dbReference type="GeneID" id="66081997"/>
<feature type="compositionally biased region" description="Basic and acidic residues" evidence="1">
    <location>
        <begin position="408"/>
        <end position="427"/>
    </location>
</feature>
<dbReference type="EMBL" id="CM032188">
    <property type="protein sequence ID" value="KAG7088976.1"/>
    <property type="molecule type" value="Genomic_DNA"/>
</dbReference>
<keyword evidence="4" id="KW-1185">Reference proteome</keyword>
<protein>
    <recommendedName>
        <fullName evidence="2">DUF4100 domain-containing protein</fullName>
    </recommendedName>
</protein>